<evidence type="ECO:0000313" key="2">
    <source>
        <dbReference type="Proteomes" id="UP000789920"/>
    </source>
</evidence>
<feature type="non-terminal residue" evidence="1">
    <location>
        <position position="1"/>
    </location>
</feature>
<name>A0ACA9RE93_9GLOM</name>
<keyword evidence="2" id="KW-1185">Reference proteome</keyword>
<accession>A0ACA9RE93</accession>
<gene>
    <name evidence="1" type="ORF">RPERSI_LOCUS18883</name>
</gene>
<comment type="caution">
    <text evidence="1">The sequence shown here is derived from an EMBL/GenBank/DDBJ whole genome shotgun (WGS) entry which is preliminary data.</text>
</comment>
<sequence>HLLQKDYALVRREARILEGMGLIKLEKIIKETPNQQGSKIKFSEVKPIALYKRIIFDFPILEETPVEKAAIDNRLAA</sequence>
<proteinExistence type="predicted"/>
<dbReference type="Proteomes" id="UP000789920">
    <property type="component" value="Unassembled WGS sequence"/>
</dbReference>
<evidence type="ECO:0000313" key="1">
    <source>
        <dbReference type="EMBL" id="CAG8789392.1"/>
    </source>
</evidence>
<protein>
    <submittedName>
        <fullName evidence="1">30542_t:CDS:1</fullName>
    </submittedName>
</protein>
<reference evidence="1" key="1">
    <citation type="submission" date="2021-06" db="EMBL/GenBank/DDBJ databases">
        <authorList>
            <person name="Kallberg Y."/>
            <person name="Tangrot J."/>
            <person name="Rosling A."/>
        </authorList>
    </citation>
    <scope>NUCLEOTIDE SEQUENCE</scope>
    <source>
        <strain evidence="1">MA461A</strain>
    </source>
</reference>
<organism evidence="1 2">
    <name type="scientific">Racocetra persica</name>
    <dbReference type="NCBI Taxonomy" id="160502"/>
    <lineage>
        <taxon>Eukaryota</taxon>
        <taxon>Fungi</taxon>
        <taxon>Fungi incertae sedis</taxon>
        <taxon>Mucoromycota</taxon>
        <taxon>Glomeromycotina</taxon>
        <taxon>Glomeromycetes</taxon>
        <taxon>Diversisporales</taxon>
        <taxon>Gigasporaceae</taxon>
        <taxon>Racocetra</taxon>
    </lineage>
</organism>
<dbReference type="EMBL" id="CAJVQC010050682">
    <property type="protein sequence ID" value="CAG8789392.1"/>
    <property type="molecule type" value="Genomic_DNA"/>
</dbReference>